<dbReference type="AlphaFoldDB" id="A0A2N1MBE7"/>
<dbReference type="InterPro" id="IPR027417">
    <property type="entry name" value="P-loop_NTPase"/>
</dbReference>
<gene>
    <name evidence="2" type="ORF">RhiirC2_795509</name>
</gene>
<proteinExistence type="predicted"/>
<dbReference type="VEuPathDB" id="FungiDB:RhiirA1_471874"/>
<dbReference type="EMBL" id="LLXL01003288">
    <property type="protein sequence ID" value="PKK58966.1"/>
    <property type="molecule type" value="Genomic_DNA"/>
</dbReference>
<sequence>MDPILWHTKNIISDENVKLHEYLWNWWAYLVQKPQKKPRTILVLKSALQQCGKNIITDFIGDKVLGEHLHYATSDLEKILGHFNSAIQARKLIVMNETGMSSGDWHRFNGHLKSLITEGMVTIERKGLEFKRLKDFAGYMVTSNQDAPIKIDIGDFRVVCFNVSSRCRDINIESKQVRTGGGKREWVYILDRPKIVAKLRESGLGNMEEFFDIPDPRGIFQPDLPENETADIPIFNVPETVLKGPTISQKIIPLQPEKNTPSHKDTYAPVASTSGISGTSKTFKPPEPVIDEFETSKLPESVKPISEVVNTLPKETSTDSPKPINQVSSAILLSRAQREERLRKRAVELGEDPNVFVTITEKDRLDSIAF</sequence>
<dbReference type="Proteomes" id="UP000233469">
    <property type="component" value="Unassembled WGS sequence"/>
</dbReference>
<comment type="caution">
    <text evidence="2">The sequence shown here is derived from an EMBL/GenBank/DDBJ whole genome shotgun (WGS) entry which is preliminary data.</text>
</comment>
<dbReference type="VEuPathDB" id="FungiDB:RhiirFUN_020523"/>
<name>A0A2N1MBE7_9GLOM</name>
<evidence type="ECO:0000313" key="2">
    <source>
        <dbReference type="EMBL" id="PKK58966.1"/>
    </source>
</evidence>
<organism evidence="2 3">
    <name type="scientific">Rhizophagus irregularis</name>
    <dbReference type="NCBI Taxonomy" id="588596"/>
    <lineage>
        <taxon>Eukaryota</taxon>
        <taxon>Fungi</taxon>
        <taxon>Fungi incertae sedis</taxon>
        <taxon>Mucoromycota</taxon>
        <taxon>Glomeromycotina</taxon>
        <taxon>Glomeromycetes</taxon>
        <taxon>Glomerales</taxon>
        <taxon>Glomeraceae</taxon>
        <taxon>Rhizophagus</taxon>
    </lineage>
</organism>
<dbReference type="InterPro" id="IPR045455">
    <property type="entry name" value="NrS-1_pol-like_helicase"/>
</dbReference>
<evidence type="ECO:0000259" key="1">
    <source>
        <dbReference type="Pfam" id="PF19263"/>
    </source>
</evidence>
<dbReference type="Gene3D" id="3.40.50.300">
    <property type="entry name" value="P-loop containing nucleotide triphosphate hydrolases"/>
    <property type="match status" value="1"/>
</dbReference>
<reference evidence="2 3" key="2">
    <citation type="submission" date="2017-10" db="EMBL/GenBank/DDBJ databases">
        <title>Extensive intraspecific genome diversity in a model arbuscular mycorrhizal fungus.</title>
        <authorList>
            <person name="Chen E.C.H."/>
            <person name="Morin E."/>
            <person name="Baudet D."/>
            <person name="Noel J."/>
            <person name="Ndikumana S."/>
            <person name="Charron P."/>
            <person name="St-Onge C."/>
            <person name="Giorgi J."/>
            <person name="Grigoriev I.V."/>
            <person name="Roux C."/>
            <person name="Martin F.M."/>
            <person name="Corradi N."/>
        </authorList>
    </citation>
    <scope>NUCLEOTIDE SEQUENCE [LARGE SCALE GENOMIC DNA]</scope>
    <source>
        <strain evidence="2 3">C2</strain>
    </source>
</reference>
<reference evidence="2 3" key="1">
    <citation type="submission" date="2016-04" db="EMBL/GenBank/DDBJ databases">
        <title>Genome analyses suggest a sexual origin of heterokaryosis in a supposedly ancient asexual fungus.</title>
        <authorList>
            <person name="Ropars J."/>
            <person name="Sedzielewska K."/>
            <person name="Noel J."/>
            <person name="Charron P."/>
            <person name="Farinelli L."/>
            <person name="Marton T."/>
            <person name="Kruger M."/>
            <person name="Pelin A."/>
            <person name="Brachmann A."/>
            <person name="Corradi N."/>
        </authorList>
    </citation>
    <scope>NUCLEOTIDE SEQUENCE [LARGE SCALE GENOMIC DNA]</scope>
    <source>
        <strain evidence="2 3">C2</strain>
    </source>
</reference>
<feature type="domain" description="NrS-1 polymerase-like helicase" evidence="1">
    <location>
        <begin position="45"/>
        <end position="152"/>
    </location>
</feature>
<protein>
    <recommendedName>
        <fullName evidence="1">NrS-1 polymerase-like helicase domain-containing protein</fullName>
    </recommendedName>
</protein>
<dbReference type="Pfam" id="PF19263">
    <property type="entry name" value="DUF5906"/>
    <property type="match status" value="1"/>
</dbReference>
<evidence type="ECO:0000313" key="3">
    <source>
        <dbReference type="Proteomes" id="UP000233469"/>
    </source>
</evidence>
<accession>A0A2N1MBE7</accession>